<dbReference type="PROSITE" id="PS01127">
    <property type="entry name" value="EF_TS_2"/>
    <property type="match status" value="1"/>
</dbReference>
<feature type="domain" description="Translation elongation factor EFTs/EF1B dimerisation" evidence="8">
    <location>
        <begin position="55"/>
        <end position="124"/>
    </location>
</feature>
<gene>
    <name evidence="5 9" type="primary">tsf</name>
    <name evidence="9" type="ORF">HY730_07070</name>
</gene>
<comment type="similarity">
    <text evidence="1 5 6">Belongs to the EF-Ts family.</text>
</comment>
<dbReference type="PANTHER" id="PTHR11741:SF0">
    <property type="entry name" value="ELONGATION FACTOR TS, MITOCHONDRIAL"/>
    <property type="match status" value="1"/>
</dbReference>
<dbReference type="InterPro" id="IPR009060">
    <property type="entry name" value="UBA-like_sf"/>
</dbReference>
<comment type="subcellular location">
    <subcellularLocation>
        <location evidence="5 7">Cytoplasm</location>
    </subcellularLocation>
</comment>
<evidence type="ECO:0000256" key="7">
    <source>
        <dbReference type="RuleBase" id="RU000643"/>
    </source>
</evidence>
<evidence type="ECO:0000256" key="4">
    <source>
        <dbReference type="ARBA" id="ARBA00022917"/>
    </source>
</evidence>
<dbReference type="InterPro" id="IPR001816">
    <property type="entry name" value="Transl_elong_EFTs/EF1B"/>
</dbReference>
<dbReference type="Gene3D" id="1.10.8.10">
    <property type="entry name" value="DNA helicase RuvA subunit, C-terminal domain"/>
    <property type="match status" value="1"/>
</dbReference>
<dbReference type="InterPro" id="IPR036402">
    <property type="entry name" value="EF-Ts_dimer_sf"/>
</dbReference>
<evidence type="ECO:0000256" key="1">
    <source>
        <dbReference type="ARBA" id="ARBA00005532"/>
    </source>
</evidence>
<evidence type="ECO:0000256" key="5">
    <source>
        <dbReference type="HAMAP-Rule" id="MF_00050"/>
    </source>
</evidence>
<sequence length="167" mass="18394">MQVKTDDIKLLRERTGAGVMDCRKALVDAQGDIDKAVKILQECGWAAAEKKASREASMGLIESYVHAGGKLGVIVEVNCETDFVARTSEFQALAHDIALQLAAMNPKYIKAGEVPEAEKDKSPEICLMLQPFIKDPTRTIESLVKDTIAKVGENIQVKRFCRFELGK</sequence>
<evidence type="ECO:0000256" key="3">
    <source>
        <dbReference type="ARBA" id="ARBA00022768"/>
    </source>
</evidence>
<dbReference type="AlphaFoldDB" id="A0A933GN10"/>
<evidence type="ECO:0000256" key="6">
    <source>
        <dbReference type="RuleBase" id="RU000642"/>
    </source>
</evidence>
<keyword evidence="5" id="KW-0963">Cytoplasm</keyword>
<keyword evidence="4 5" id="KW-0648">Protein biosynthesis</keyword>
<keyword evidence="3 5" id="KW-0251">Elongation factor</keyword>
<evidence type="ECO:0000259" key="8">
    <source>
        <dbReference type="Pfam" id="PF00889"/>
    </source>
</evidence>
<reference evidence="9" key="1">
    <citation type="submission" date="2020-07" db="EMBL/GenBank/DDBJ databases">
        <title>Huge and variable diversity of episymbiotic CPR bacteria and DPANN archaea in groundwater ecosystems.</title>
        <authorList>
            <person name="He C.Y."/>
            <person name="Keren R."/>
            <person name="Whittaker M."/>
            <person name="Farag I.F."/>
            <person name="Doudna J."/>
            <person name="Cate J.H.D."/>
            <person name="Banfield J.F."/>
        </authorList>
    </citation>
    <scope>NUCLEOTIDE SEQUENCE</scope>
    <source>
        <strain evidence="9">NC_groundwater_1482_Ag_S-0.65um_47_24</strain>
    </source>
</reference>
<dbReference type="PANTHER" id="PTHR11741">
    <property type="entry name" value="ELONGATION FACTOR TS"/>
    <property type="match status" value="1"/>
</dbReference>
<evidence type="ECO:0000256" key="2">
    <source>
        <dbReference type="ARBA" id="ARBA00016956"/>
    </source>
</evidence>
<dbReference type="Pfam" id="PF00889">
    <property type="entry name" value="EF_TS"/>
    <property type="match status" value="1"/>
</dbReference>
<dbReference type="GO" id="GO:0003746">
    <property type="term" value="F:translation elongation factor activity"/>
    <property type="evidence" value="ECO:0007669"/>
    <property type="project" value="UniProtKB-UniRule"/>
</dbReference>
<dbReference type="Gene3D" id="3.30.479.20">
    <property type="entry name" value="Elongation factor Ts, dimerisation domain"/>
    <property type="match status" value="1"/>
</dbReference>
<dbReference type="FunFam" id="1.10.8.10:FF:000001">
    <property type="entry name" value="Elongation factor Ts"/>
    <property type="match status" value="1"/>
</dbReference>
<dbReference type="CDD" id="cd14275">
    <property type="entry name" value="UBA_EF-Ts"/>
    <property type="match status" value="1"/>
</dbReference>
<accession>A0A933GN10</accession>
<dbReference type="HAMAP" id="MF_00050">
    <property type="entry name" value="EF_Ts"/>
    <property type="match status" value="1"/>
</dbReference>
<dbReference type="Proteomes" id="UP000772181">
    <property type="component" value="Unassembled WGS sequence"/>
</dbReference>
<name>A0A933GN10_UNCTE</name>
<evidence type="ECO:0000313" key="10">
    <source>
        <dbReference type="Proteomes" id="UP000772181"/>
    </source>
</evidence>
<feature type="region of interest" description="Involved in Mg(2+) ion dislocation from EF-Tu" evidence="5">
    <location>
        <begin position="81"/>
        <end position="84"/>
    </location>
</feature>
<dbReference type="SUPFAM" id="SSF46934">
    <property type="entry name" value="UBA-like"/>
    <property type="match status" value="1"/>
</dbReference>
<dbReference type="InterPro" id="IPR014039">
    <property type="entry name" value="Transl_elong_EFTs/EF1B_dimer"/>
</dbReference>
<dbReference type="NCBIfam" id="TIGR00116">
    <property type="entry name" value="tsf"/>
    <property type="match status" value="1"/>
</dbReference>
<dbReference type="InterPro" id="IPR018101">
    <property type="entry name" value="Transl_elong_Ts_CS"/>
</dbReference>
<dbReference type="EMBL" id="JACQWF010000316">
    <property type="protein sequence ID" value="MBI4596125.1"/>
    <property type="molecule type" value="Genomic_DNA"/>
</dbReference>
<dbReference type="GO" id="GO:0005737">
    <property type="term" value="C:cytoplasm"/>
    <property type="evidence" value="ECO:0007669"/>
    <property type="project" value="UniProtKB-SubCell"/>
</dbReference>
<comment type="function">
    <text evidence="5 6">Associates with the EF-Tu.GDP complex and induces the exchange of GDP to GTP. It remains bound to the aminoacyl-tRNA.EF-Tu.GTP complex up to the GTP hydrolysis stage on the ribosome.</text>
</comment>
<dbReference type="SUPFAM" id="SSF54713">
    <property type="entry name" value="Elongation factor Ts (EF-Ts), dimerisation domain"/>
    <property type="match status" value="1"/>
</dbReference>
<evidence type="ECO:0000313" key="9">
    <source>
        <dbReference type="EMBL" id="MBI4596125.1"/>
    </source>
</evidence>
<organism evidence="9 10">
    <name type="scientific">Tectimicrobiota bacterium</name>
    <dbReference type="NCBI Taxonomy" id="2528274"/>
    <lineage>
        <taxon>Bacteria</taxon>
        <taxon>Pseudomonadati</taxon>
        <taxon>Nitrospinota/Tectimicrobiota group</taxon>
        <taxon>Candidatus Tectimicrobiota</taxon>
    </lineage>
</organism>
<comment type="caution">
    <text evidence="9">The sequence shown here is derived from an EMBL/GenBank/DDBJ whole genome shotgun (WGS) entry which is preliminary data.</text>
</comment>
<proteinExistence type="inferred from homology"/>
<protein>
    <recommendedName>
        <fullName evidence="2 5">Elongation factor Ts</fullName>
        <shortName evidence="5">EF-Ts</shortName>
    </recommendedName>
</protein>